<dbReference type="Proteomes" id="UP000290289">
    <property type="component" value="Chromosome 2"/>
</dbReference>
<reference evidence="1 2" key="1">
    <citation type="submission" date="2018-10" db="EMBL/GenBank/DDBJ databases">
        <title>A high-quality apple genome assembly.</title>
        <authorList>
            <person name="Hu J."/>
        </authorList>
    </citation>
    <scope>NUCLEOTIDE SEQUENCE [LARGE SCALE GENOMIC DNA]</scope>
    <source>
        <strain evidence="2">cv. HFTH1</strain>
        <tissue evidence="1">Young leaf</tissue>
    </source>
</reference>
<evidence type="ECO:0000313" key="1">
    <source>
        <dbReference type="EMBL" id="RXI06270.1"/>
    </source>
</evidence>
<organism evidence="1 2">
    <name type="scientific">Malus domestica</name>
    <name type="common">Apple</name>
    <name type="synonym">Pyrus malus</name>
    <dbReference type="NCBI Taxonomy" id="3750"/>
    <lineage>
        <taxon>Eukaryota</taxon>
        <taxon>Viridiplantae</taxon>
        <taxon>Streptophyta</taxon>
        <taxon>Embryophyta</taxon>
        <taxon>Tracheophyta</taxon>
        <taxon>Spermatophyta</taxon>
        <taxon>Magnoliopsida</taxon>
        <taxon>eudicotyledons</taxon>
        <taxon>Gunneridae</taxon>
        <taxon>Pentapetalae</taxon>
        <taxon>rosids</taxon>
        <taxon>fabids</taxon>
        <taxon>Rosales</taxon>
        <taxon>Rosaceae</taxon>
        <taxon>Amygdaloideae</taxon>
        <taxon>Maleae</taxon>
        <taxon>Malus</taxon>
    </lineage>
</organism>
<dbReference type="EMBL" id="RDQH01000328">
    <property type="protein sequence ID" value="RXI06270.1"/>
    <property type="molecule type" value="Genomic_DNA"/>
</dbReference>
<accession>A0A498KD48</accession>
<evidence type="ECO:0000313" key="2">
    <source>
        <dbReference type="Proteomes" id="UP000290289"/>
    </source>
</evidence>
<sequence>MTVIYDLRDSTFNTISTRFPLFQSEFDLQRTLLGFWSFEIRGFQRFEAAISNIGASSSEPTFTSPRPCVKREHSALIAEEAMILLIQRYPFMSVQSYKLKTNIILLRRANVGEAFLHCWHLRTESVREKQV</sequence>
<comment type="caution">
    <text evidence="1">The sequence shown here is derived from an EMBL/GenBank/DDBJ whole genome shotgun (WGS) entry which is preliminary data.</text>
</comment>
<protein>
    <submittedName>
        <fullName evidence="1">Uncharacterized protein</fullName>
    </submittedName>
</protein>
<keyword evidence="2" id="KW-1185">Reference proteome</keyword>
<proteinExistence type="predicted"/>
<name>A0A498KD48_MALDO</name>
<gene>
    <name evidence="1" type="ORF">DVH24_018312</name>
</gene>
<dbReference type="AlphaFoldDB" id="A0A498KD48"/>